<dbReference type="SUPFAM" id="SSF51735">
    <property type="entry name" value="NAD(P)-binding Rossmann-fold domains"/>
    <property type="match status" value="1"/>
</dbReference>
<dbReference type="GO" id="GO:0016491">
    <property type="term" value="F:oxidoreductase activity"/>
    <property type="evidence" value="ECO:0007669"/>
    <property type="project" value="UniProtKB-KW"/>
</dbReference>
<dbReference type="Gene3D" id="3.40.50.720">
    <property type="entry name" value="NAD(P)-binding Rossmann-like Domain"/>
    <property type="match status" value="1"/>
</dbReference>
<reference evidence="4 5" key="1">
    <citation type="submission" date="2015-12" db="EMBL/GenBank/DDBJ databases">
        <title>Draft genome sequence of Moniliophthora roreri, the causal agent of frosty pod rot of cacao.</title>
        <authorList>
            <person name="Aime M.C."/>
            <person name="Diaz-Valderrama J.R."/>
            <person name="Kijpornyongpan T."/>
            <person name="Phillips-Mora W."/>
        </authorList>
    </citation>
    <scope>NUCLEOTIDE SEQUENCE [LARGE SCALE GENOMIC DNA]</scope>
    <source>
        <strain evidence="4 5">MCA 2952</strain>
    </source>
</reference>
<dbReference type="InterPro" id="IPR036291">
    <property type="entry name" value="NAD(P)-bd_dom_sf"/>
</dbReference>
<evidence type="ECO:0000313" key="4">
    <source>
        <dbReference type="EMBL" id="KTB43695.1"/>
    </source>
</evidence>
<name>A0A0W0G541_MONRR</name>
<dbReference type="EMBL" id="LATX01001106">
    <property type="protein sequence ID" value="KTB43695.1"/>
    <property type="molecule type" value="Genomic_DNA"/>
</dbReference>
<dbReference type="InterPro" id="IPR002347">
    <property type="entry name" value="SDR_fam"/>
</dbReference>
<proteinExistence type="inferred from homology"/>
<dbReference type="Proteomes" id="UP000054988">
    <property type="component" value="Unassembled WGS sequence"/>
</dbReference>
<sequence>MAFLDLLKKGATIGGTASSVIMISSVALKDKITYNVPAYTASKAGINYLTTALVTEFARNKIPIHINCIVPGTFPSELGVCDEDKLNELLRACWSIARSYVCCPTAKSWNMASAAIYFASPMSGYTNGNNLVVDGGVHLVNP</sequence>
<dbReference type="PRINTS" id="PR00081">
    <property type="entry name" value="GDHRDH"/>
</dbReference>
<evidence type="ECO:0000256" key="2">
    <source>
        <dbReference type="ARBA" id="ARBA00022857"/>
    </source>
</evidence>
<gene>
    <name evidence="4" type="ORF">WG66_3729</name>
</gene>
<accession>A0A0W0G541</accession>
<protein>
    <recommendedName>
        <fullName evidence="6">Short-chain dehydrogenase reductase sdr</fullName>
    </recommendedName>
</protein>
<evidence type="ECO:0000256" key="1">
    <source>
        <dbReference type="ARBA" id="ARBA00006484"/>
    </source>
</evidence>
<comment type="caution">
    <text evidence="4">The sequence shown here is derived from an EMBL/GenBank/DDBJ whole genome shotgun (WGS) entry which is preliminary data.</text>
</comment>
<keyword evidence="3" id="KW-0560">Oxidoreductase</keyword>
<dbReference type="AlphaFoldDB" id="A0A0W0G541"/>
<evidence type="ECO:0008006" key="6">
    <source>
        <dbReference type="Google" id="ProtNLM"/>
    </source>
</evidence>
<dbReference type="InterPro" id="IPR052178">
    <property type="entry name" value="Sec_Metab_Biosynth_SDR"/>
</dbReference>
<dbReference type="Pfam" id="PF13561">
    <property type="entry name" value="adh_short_C2"/>
    <property type="match status" value="1"/>
</dbReference>
<evidence type="ECO:0000313" key="5">
    <source>
        <dbReference type="Proteomes" id="UP000054988"/>
    </source>
</evidence>
<dbReference type="PANTHER" id="PTHR43618:SF4">
    <property type="entry name" value="SHORT CHAIN DEHYDROGENASE_REDUCTASE FAMILY (AFU_ORTHOLOGUE AFUA_7G04540)"/>
    <property type="match status" value="1"/>
</dbReference>
<organism evidence="4 5">
    <name type="scientific">Moniliophthora roreri</name>
    <name type="common">Frosty pod rot fungus</name>
    <name type="synonym">Monilia roreri</name>
    <dbReference type="NCBI Taxonomy" id="221103"/>
    <lineage>
        <taxon>Eukaryota</taxon>
        <taxon>Fungi</taxon>
        <taxon>Dikarya</taxon>
        <taxon>Basidiomycota</taxon>
        <taxon>Agaricomycotina</taxon>
        <taxon>Agaricomycetes</taxon>
        <taxon>Agaricomycetidae</taxon>
        <taxon>Agaricales</taxon>
        <taxon>Marasmiineae</taxon>
        <taxon>Marasmiaceae</taxon>
        <taxon>Moniliophthora</taxon>
    </lineage>
</organism>
<dbReference type="PANTHER" id="PTHR43618">
    <property type="entry name" value="7-ALPHA-HYDROXYSTEROID DEHYDROGENASE"/>
    <property type="match status" value="1"/>
</dbReference>
<comment type="similarity">
    <text evidence="1">Belongs to the short-chain dehydrogenases/reductases (SDR) family.</text>
</comment>
<keyword evidence="2" id="KW-0521">NADP</keyword>
<evidence type="ECO:0000256" key="3">
    <source>
        <dbReference type="ARBA" id="ARBA00023002"/>
    </source>
</evidence>